<dbReference type="EMBL" id="CP036170">
    <property type="protein sequence ID" value="QBF74956.1"/>
    <property type="molecule type" value="Genomic_DNA"/>
</dbReference>
<dbReference type="GeneID" id="62696567"/>
<dbReference type="AlphaFoldDB" id="A0A494WSI8"/>
<dbReference type="Proteomes" id="UP000289664">
    <property type="component" value="Chromosome"/>
</dbReference>
<evidence type="ECO:0000313" key="1">
    <source>
        <dbReference type="EMBL" id="QBF74956.1"/>
    </source>
</evidence>
<evidence type="ECO:0008006" key="3">
    <source>
        <dbReference type="Google" id="ProtNLM"/>
    </source>
</evidence>
<accession>A0A494WSI8</accession>
<name>A0A494WSI8_CLOS5</name>
<dbReference type="RefSeq" id="WP_050755141.1">
    <property type="nucleotide sequence ID" value="NZ_CP036170.1"/>
</dbReference>
<gene>
    <name evidence="1" type="ORF">HDCHBGLK_02364</name>
</gene>
<dbReference type="InterPro" id="IPR012349">
    <property type="entry name" value="Split_barrel_FMN-bd"/>
</dbReference>
<protein>
    <recommendedName>
        <fullName evidence="3">Pyridoxamine 5'-phosphate oxidase family protein</fullName>
    </recommendedName>
</protein>
<dbReference type="InterPro" id="IPR024747">
    <property type="entry name" value="Pyridox_Oxase-rel"/>
</dbReference>
<organism evidence="1 2">
    <name type="scientific">Clostridium scindens (strain ATCC 35704 / DSM 5676 / VPI 13733 / 19)</name>
    <dbReference type="NCBI Taxonomy" id="411468"/>
    <lineage>
        <taxon>Bacteria</taxon>
        <taxon>Bacillati</taxon>
        <taxon>Bacillota</taxon>
        <taxon>Clostridia</taxon>
        <taxon>Lachnospirales</taxon>
        <taxon>Lachnospiraceae</taxon>
    </lineage>
</organism>
<reference evidence="1 2" key="1">
    <citation type="journal article" date="2019" name="Appl. Environ. Microbiol.">
        <title>Clostridium scindens ATCC 35704: integration of nutritional requirements, the complete genome sequence, and global transcriptional responses to bile acids.</title>
        <authorList>
            <person name="Devendran S."/>
            <person name="Shrestha R."/>
            <person name="Alves J.M.P."/>
            <person name="Wolf P.G."/>
            <person name="Ly L."/>
            <person name="Hernandez A.G."/>
            <person name="Mendez-Garcia C."/>
            <person name="Inboden A."/>
            <person name="Wiley J."/>
            <person name="Paul O."/>
            <person name="Allen A."/>
            <person name="Springer E."/>
            <person name="Wright C.L."/>
            <person name="Fields C.J."/>
            <person name="Daniel S.L."/>
            <person name="Ridlon J.M."/>
        </authorList>
    </citation>
    <scope>NUCLEOTIDE SEQUENCE [LARGE SCALE GENOMIC DNA]</scope>
    <source>
        <strain evidence="1 2">ATCC 35704</strain>
    </source>
</reference>
<keyword evidence="2" id="KW-1185">Reference proteome</keyword>
<dbReference type="Pfam" id="PF12900">
    <property type="entry name" value="Pyridox_ox_2"/>
    <property type="match status" value="1"/>
</dbReference>
<dbReference type="Gene3D" id="2.30.110.10">
    <property type="entry name" value="Electron Transport, Fmn-binding Protein, Chain A"/>
    <property type="match status" value="1"/>
</dbReference>
<dbReference type="OrthoDB" id="9794935at2"/>
<proteinExistence type="predicted"/>
<dbReference type="SUPFAM" id="SSF50475">
    <property type="entry name" value="FMN-binding split barrel"/>
    <property type="match status" value="1"/>
</dbReference>
<sequence length="159" mass="18231">MRRKDREVTDIEKIEEILDACKVSRIGLMDQGKIYIVPMNHGYSLEDGRLVLYYHGADEGKKLELVKENPQVGFEMDCGHELVEGRLTCQHSYHYASIIGNGEARVITEPEEKLKALAVIMKHQTGKEFQEFETNPRLEKAVSIIKVEVGEYTCKRYGK</sequence>
<dbReference type="PANTHER" id="PTHR34071:SF2">
    <property type="entry name" value="FLAVIN-NUCLEOTIDE-BINDING PROTEIN"/>
    <property type="match status" value="1"/>
</dbReference>
<dbReference type="PANTHER" id="PTHR34071">
    <property type="entry name" value="5-NITROIMIDAZOLE ANTIBIOTICS RESISTANCE PROTEIN, NIMA-FAMILY-RELATED PROTEIN-RELATED"/>
    <property type="match status" value="1"/>
</dbReference>
<evidence type="ECO:0000313" key="2">
    <source>
        <dbReference type="Proteomes" id="UP000289664"/>
    </source>
</evidence>
<dbReference type="KEGG" id="csci:HDCHBGLK_02364"/>